<evidence type="ECO:0008006" key="4">
    <source>
        <dbReference type="Google" id="ProtNLM"/>
    </source>
</evidence>
<dbReference type="GO" id="GO:1905168">
    <property type="term" value="P:positive regulation of double-strand break repair via homologous recombination"/>
    <property type="evidence" value="ECO:0007669"/>
    <property type="project" value="TreeGrafter"/>
</dbReference>
<dbReference type="GO" id="GO:1990414">
    <property type="term" value="P:replication-born double-strand break repair via sister chromatid exchange"/>
    <property type="evidence" value="ECO:0007669"/>
    <property type="project" value="TreeGrafter"/>
</dbReference>
<dbReference type="EMBL" id="BEZZ01000470">
    <property type="protein sequence ID" value="GCC32899.1"/>
    <property type="molecule type" value="Genomic_DNA"/>
</dbReference>
<organism evidence="2 3">
    <name type="scientific">Chiloscyllium punctatum</name>
    <name type="common">Brownbanded bambooshark</name>
    <name type="synonym">Hemiscyllium punctatum</name>
    <dbReference type="NCBI Taxonomy" id="137246"/>
    <lineage>
        <taxon>Eukaryota</taxon>
        <taxon>Metazoa</taxon>
        <taxon>Chordata</taxon>
        <taxon>Craniata</taxon>
        <taxon>Vertebrata</taxon>
        <taxon>Chondrichthyes</taxon>
        <taxon>Elasmobranchii</taxon>
        <taxon>Galeomorphii</taxon>
        <taxon>Galeoidea</taxon>
        <taxon>Orectolobiformes</taxon>
        <taxon>Hemiscylliidae</taxon>
        <taxon>Chiloscyllium</taxon>
    </lineage>
</organism>
<name>A0A401SR62_CHIPU</name>
<dbReference type="InterPro" id="IPR033333">
    <property type="entry name" value="FANCB"/>
</dbReference>
<dbReference type="OMA" id="LAFHRVC"/>
<dbReference type="Proteomes" id="UP000287033">
    <property type="component" value="Unassembled WGS sequence"/>
</dbReference>
<reference evidence="2 3" key="1">
    <citation type="journal article" date="2018" name="Nat. Ecol. Evol.">
        <title>Shark genomes provide insights into elasmobranch evolution and the origin of vertebrates.</title>
        <authorList>
            <person name="Hara Y"/>
            <person name="Yamaguchi K"/>
            <person name="Onimaru K"/>
            <person name="Kadota M"/>
            <person name="Koyanagi M"/>
            <person name="Keeley SD"/>
            <person name="Tatsumi K"/>
            <person name="Tanaka K"/>
            <person name="Motone F"/>
            <person name="Kageyama Y"/>
            <person name="Nozu R"/>
            <person name="Adachi N"/>
            <person name="Nishimura O"/>
            <person name="Nakagawa R"/>
            <person name="Tanegashima C"/>
            <person name="Kiyatake I"/>
            <person name="Matsumoto R"/>
            <person name="Murakumo K"/>
            <person name="Nishida K"/>
            <person name="Terakita A"/>
            <person name="Kuratani S"/>
            <person name="Sato K"/>
            <person name="Hyodo S Kuraku.S."/>
        </authorList>
    </citation>
    <scope>NUCLEOTIDE SEQUENCE [LARGE SCALE GENOMIC DNA]</scope>
</reference>
<dbReference type="STRING" id="137246.A0A401SR62"/>
<feature type="coiled-coil region" evidence="1">
    <location>
        <begin position="391"/>
        <end position="425"/>
    </location>
</feature>
<proteinExistence type="predicted"/>
<sequence length="874" mass="98763">MEPESKNKTVDVITLKGEVIYFIVSKEKQLGGKMDAVLQFNRMAFDSETGKFKQKFSGKFILKQKSSSLQIVACCCAIDSRTGQNAPCILLEKHRKAHSKFRYSLLMLHCSNQVEQCLDFELDYELKVNITLLTGPSVLWSCGNQVYYISSETNGFFKIPISFTAVKWIGEISDGDIIVLGVRKTIEPVKSDEISISHADKLIWGCEFVTYSLQKRENFCISHHFIPHAYSCVVTSILICPSEEIDNQIKTIVVAATCKKQLVLFENCVPKNVCQLPFDESHKIRVVTTGRENCFFLVSSKAGGVCAVSKESWQVVAVWQEIWTVQSDDFLGIGTEQILLLPSAACTVEDCFKSFVLTDLGEFNHNVNSGHAEDNGTQNYDKGHVNYYHTVQALEARLQLGLASLEELQRLLRAKERVLLQSTKALTSLIEGKQSTLPQAEEEGLVSLWNEEQLDLRPLVEQACPTSQVLNYPVQKIWQRIVDSSWIVGIQLSESVSLNFDYLSLSLVMDHNFTAAPVIQSQSKVLKVSRSPVLASFHQYPSEPPLKKPRLEMQDIHALRSSHEEDPCFRTYKDHTQTITVVTDLSPLLIYNNIHCCVLLHGTMGPIQKTELTKREKIISCGRVSLNLEDIWNEKYAINLLQNPLLCTDNAVEDFYGTVATSRRSSFRIFSPDYTLTRVKDWLLGSMQCDPLKICPEYLLCSKGGPLQGILFNWHPQNPFQGILTVLCRNQSFLLMFLHGLIKILPQGCVVTHVSAGTEDQIADMLGCALEQECLAFRNVITSAISETENVFTMRAKTEKKQNILVHTPLLNSEEKVQEYRAKFQIEQEQSTLGMNLSITGFQYREITKKLIDVQLNTDSSAWRLGRFYSSVYI</sequence>
<keyword evidence="1" id="KW-0175">Coiled coil</keyword>
<dbReference type="AlphaFoldDB" id="A0A401SR62"/>
<gene>
    <name evidence="2" type="ORF">chiPu_0011363</name>
</gene>
<dbReference type="GO" id="GO:0036297">
    <property type="term" value="P:interstrand cross-link repair"/>
    <property type="evidence" value="ECO:0007669"/>
    <property type="project" value="InterPro"/>
</dbReference>
<comment type="caution">
    <text evidence="2">The sequence shown here is derived from an EMBL/GenBank/DDBJ whole genome shotgun (WGS) entry which is preliminary data.</text>
</comment>
<dbReference type="GO" id="GO:2000042">
    <property type="term" value="P:negative regulation of double-strand break repair via homologous recombination"/>
    <property type="evidence" value="ECO:0007669"/>
    <property type="project" value="TreeGrafter"/>
</dbReference>
<dbReference type="GO" id="GO:0043240">
    <property type="term" value="C:Fanconi anaemia nuclear complex"/>
    <property type="evidence" value="ECO:0007669"/>
    <property type="project" value="InterPro"/>
</dbReference>
<accession>A0A401SR62</accession>
<dbReference type="PANTHER" id="PTHR28450">
    <property type="entry name" value="FANCONI ANEMIA GROUP B PROTEIN"/>
    <property type="match status" value="1"/>
</dbReference>
<evidence type="ECO:0000313" key="3">
    <source>
        <dbReference type="Proteomes" id="UP000287033"/>
    </source>
</evidence>
<protein>
    <recommendedName>
        <fullName evidence="4">Fanconi anemia group B protein</fullName>
    </recommendedName>
</protein>
<keyword evidence="3" id="KW-1185">Reference proteome</keyword>
<evidence type="ECO:0000256" key="1">
    <source>
        <dbReference type="SAM" id="Coils"/>
    </source>
</evidence>
<evidence type="ECO:0000313" key="2">
    <source>
        <dbReference type="EMBL" id="GCC32899.1"/>
    </source>
</evidence>
<dbReference type="OrthoDB" id="1917888at2759"/>
<dbReference type="PANTHER" id="PTHR28450:SF1">
    <property type="entry name" value="FANCONI ANEMIA GROUP B PROTEIN"/>
    <property type="match status" value="1"/>
</dbReference>